<dbReference type="AlphaFoldDB" id="A0A1U7CIX4"/>
<protein>
    <submittedName>
        <fullName evidence="2">Uncharacterized protein</fullName>
    </submittedName>
</protein>
<keyword evidence="1" id="KW-1133">Transmembrane helix</keyword>
<feature type="transmembrane region" description="Helical" evidence="1">
    <location>
        <begin position="63"/>
        <end position="79"/>
    </location>
</feature>
<keyword evidence="1" id="KW-0472">Membrane</keyword>
<keyword evidence="3" id="KW-1185">Reference proteome</keyword>
<feature type="transmembrane region" description="Helical" evidence="1">
    <location>
        <begin position="229"/>
        <end position="249"/>
    </location>
</feature>
<keyword evidence="1" id="KW-0812">Transmembrane</keyword>
<gene>
    <name evidence="2" type="ORF">BSF38_00265</name>
</gene>
<evidence type="ECO:0000313" key="3">
    <source>
        <dbReference type="Proteomes" id="UP000186309"/>
    </source>
</evidence>
<feature type="transmembrane region" description="Helical" evidence="1">
    <location>
        <begin position="123"/>
        <end position="144"/>
    </location>
</feature>
<name>A0A1U7CIX4_9BACT</name>
<dbReference type="Proteomes" id="UP000186309">
    <property type="component" value="Chromosome"/>
</dbReference>
<dbReference type="EMBL" id="CP019082">
    <property type="protein sequence ID" value="APW58858.1"/>
    <property type="molecule type" value="Genomic_DNA"/>
</dbReference>
<feature type="transmembrane region" description="Helical" evidence="1">
    <location>
        <begin position="189"/>
        <end position="217"/>
    </location>
</feature>
<feature type="transmembrane region" description="Helical" evidence="1">
    <location>
        <begin position="156"/>
        <end position="182"/>
    </location>
</feature>
<proteinExistence type="predicted"/>
<reference evidence="3" key="1">
    <citation type="submission" date="2016-12" db="EMBL/GenBank/DDBJ databases">
        <title>Comparative genomics of four Isosphaeraceae planctomycetes: a common pool of plasmids and glycoside hydrolase genes.</title>
        <authorList>
            <person name="Ivanova A."/>
        </authorList>
    </citation>
    <scope>NUCLEOTIDE SEQUENCE [LARGE SCALE GENOMIC DNA]</scope>
    <source>
        <strain evidence="3">PX4</strain>
    </source>
</reference>
<organism evidence="2 3">
    <name type="scientific">Paludisphaera borealis</name>
    <dbReference type="NCBI Taxonomy" id="1387353"/>
    <lineage>
        <taxon>Bacteria</taxon>
        <taxon>Pseudomonadati</taxon>
        <taxon>Planctomycetota</taxon>
        <taxon>Planctomycetia</taxon>
        <taxon>Isosphaerales</taxon>
        <taxon>Isosphaeraceae</taxon>
        <taxon>Paludisphaera</taxon>
    </lineage>
</organism>
<dbReference type="RefSeq" id="WP_076343116.1">
    <property type="nucleotide sequence ID" value="NZ_CP019082.1"/>
</dbReference>
<evidence type="ECO:0000313" key="2">
    <source>
        <dbReference type="EMBL" id="APW58858.1"/>
    </source>
</evidence>
<feature type="transmembrane region" description="Helical" evidence="1">
    <location>
        <begin position="91"/>
        <end position="111"/>
    </location>
</feature>
<dbReference type="KEGG" id="pbor:BSF38_00265"/>
<sequence>MADLDGREPESIQHVAANRGAGVDAASPVLFHPLTTCLLAGLAAGLLAFGLGEMSYDAYKAKLVPTNLMGSISMLPSAATQEVATIKNSVLAYAELGAMLGLYLGLAGGLVRKSALGAGIGGVLGLILGGALGAVLPLATFPVFFRAIDQLEVDPIVIGLGLHIVVWGLLGGAAGLAFAYALGKPRRMLHYFVLGFIGAALGTGVFEAVGGILYPLAKTDQPLATAWKARLLARMLVSIGAAAAIGLSFPRTRRSAAPTIRA</sequence>
<accession>A0A1U7CIX4</accession>
<evidence type="ECO:0000256" key="1">
    <source>
        <dbReference type="SAM" id="Phobius"/>
    </source>
</evidence>
<feature type="transmembrane region" description="Helical" evidence="1">
    <location>
        <begin position="30"/>
        <end position="51"/>
    </location>
</feature>